<dbReference type="Gene3D" id="1.10.3210.10">
    <property type="entry name" value="Hypothetical protein af1432"/>
    <property type="match status" value="1"/>
</dbReference>
<dbReference type="EC" id="2.7.7.65" evidence="1"/>
<dbReference type="InterPro" id="IPR003607">
    <property type="entry name" value="HD/PDEase_dom"/>
</dbReference>
<evidence type="ECO:0000259" key="3">
    <source>
        <dbReference type="PROSITE" id="PS50112"/>
    </source>
</evidence>
<dbReference type="CDD" id="cd00130">
    <property type="entry name" value="PAS"/>
    <property type="match status" value="1"/>
</dbReference>
<dbReference type="Gene3D" id="3.30.450.20">
    <property type="entry name" value="PAS domain"/>
    <property type="match status" value="1"/>
</dbReference>
<feature type="domain" description="GGDEF" evidence="4">
    <location>
        <begin position="466"/>
        <end position="597"/>
    </location>
</feature>
<dbReference type="Proteomes" id="UP000318538">
    <property type="component" value="Chromosome"/>
</dbReference>
<dbReference type="EMBL" id="CP036525">
    <property type="protein sequence ID" value="QDT03765.1"/>
    <property type="molecule type" value="Genomic_DNA"/>
</dbReference>
<dbReference type="CDD" id="cd01949">
    <property type="entry name" value="GGDEF"/>
    <property type="match status" value="1"/>
</dbReference>
<dbReference type="PROSITE" id="PS50112">
    <property type="entry name" value="PAS"/>
    <property type="match status" value="1"/>
</dbReference>
<dbReference type="SMART" id="SM00471">
    <property type="entry name" value="HDc"/>
    <property type="match status" value="1"/>
</dbReference>
<dbReference type="InterPro" id="IPR050469">
    <property type="entry name" value="Diguanylate_Cyclase"/>
</dbReference>
<dbReference type="SMART" id="SM00091">
    <property type="entry name" value="PAS"/>
    <property type="match status" value="1"/>
</dbReference>
<comment type="catalytic activity">
    <reaction evidence="2">
        <text>2 GTP = 3',3'-c-di-GMP + 2 diphosphate</text>
        <dbReference type="Rhea" id="RHEA:24898"/>
        <dbReference type="ChEBI" id="CHEBI:33019"/>
        <dbReference type="ChEBI" id="CHEBI:37565"/>
        <dbReference type="ChEBI" id="CHEBI:58805"/>
        <dbReference type="EC" id="2.7.7.65"/>
    </reaction>
</comment>
<evidence type="ECO:0000259" key="4">
    <source>
        <dbReference type="PROSITE" id="PS50887"/>
    </source>
</evidence>
<dbReference type="InterPro" id="IPR035965">
    <property type="entry name" value="PAS-like_dom_sf"/>
</dbReference>
<dbReference type="GO" id="GO:0005886">
    <property type="term" value="C:plasma membrane"/>
    <property type="evidence" value="ECO:0007669"/>
    <property type="project" value="TreeGrafter"/>
</dbReference>
<dbReference type="InterPro" id="IPR000160">
    <property type="entry name" value="GGDEF_dom"/>
</dbReference>
<protein>
    <recommendedName>
        <fullName evidence="1">diguanylate cyclase</fullName>
        <ecNumber evidence="1">2.7.7.65</ecNumber>
    </recommendedName>
</protein>
<name>A0A517N9F2_9BACT</name>
<dbReference type="SUPFAM" id="SSF109604">
    <property type="entry name" value="HD-domain/PDEase-like"/>
    <property type="match status" value="1"/>
</dbReference>
<dbReference type="PROSITE" id="PS51832">
    <property type="entry name" value="HD_GYP"/>
    <property type="match status" value="1"/>
</dbReference>
<dbReference type="PANTHER" id="PTHR45138:SF9">
    <property type="entry name" value="DIGUANYLATE CYCLASE DGCM-RELATED"/>
    <property type="match status" value="1"/>
</dbReference>
<dbReference type="Gene3D" id="3.30.70.270">
    <property type="match status" value="1"/>
</dbReference>
<dbReference type="Pfam" id="PF08448">
    <property type="entry name" value="PAS_4"/>
    <property type="match status" value="1"/>
</dbReference>
<dbReference type="CDD" id="cd00077">
    <property type="entry name" value="HDc"/>
    <property type="match status" value="1"/>
</dbReference>
<evidence type="ECO:0000259" key="5">
    <source>
        <dbReference type="PROSITE" id="PS51832"/>
    </source>
</evidence>
<dbReference type="InterPro" id="IPR000014">
    <property type="entry name" value="PAS"/>
</dbReference>
<dbReference type="SMART" id="SM00267">
    <property type="entry name" value="GGDEF"/>
    <property type="match status" value="1"/>
</dbReference>
<keyword evidence="6" id="KW-0808">Transferase</keyword>
<evidence type="ECO:0000313" key="7">
    <source>
        <dbReference type="Proteomes" id="UP000318538"/>
    </source>
</evidence>
<dbReference type="SUPFAM" id="SSF55785">
    <property type="entry name" value="PYP-like sensor domain (PAS domain)"/>
    <property type="match status" value="1"/>
</dbReference>
<reference evidence="6 7" key="1">
    <citation type="submission" date="2019-02" db="EMBL/GenBank/DDBJ databases">
        <title>Deep-cultivation of Planctomycetes and their phenomic and genomic characterization uncovers novel biology.</title>
        <authorList>
            <person name="Wiegand S."/>
            <person name="Jogler M."/>
            <person name="Boedeker C."/>
            <person name="Pinto D."/>
            <person name="Vollmers J."/>
            <person name="Rivas-Marin E."/>
            <person name="Kohn T."/>
            <person name="Peeters S.H."/>
            <person name="Heuer A."/>
            <person name="Rast P."/>
            <person name="Oberbeckmann S."/>
            <person name="Bunk B."/>
            <person name="Jeske O."/>
            <person name="Meyerdierks A."/>
            <person name="Storesund J.E."/>
            <person name="Kallscheuer N."/>
            <person name="Luecker S."/>
            <person name="Lage O.M."/>
            <person name="Pohl T."/>
            <person name="Merkel B.J."/>
            <person name="Hornburger P."/>
            <person name="Mueller R.-W."/>
            <person name="Bruemmer F."/>
            <person name="Labrenz M."/>
            <person name="Spormann A.M."/>
            <person name="Op den Camp H."/>
            <person name="Overmann J."/>
            <person name="Amann R."/>
            <person name="Jetten M.S.M."/>
            <person name="Mascher T."/>
            <person name="Medema M.H."/>
            <person name="Devos D.P."/>
            <person name="Kaster A.-K."/>
            <person name="Ovreas L."/>
            <person name="Rohde M."/>
            <person name="Galperin M.Y."/>
            <person name="Jogler C."/>
        </authorList>
    </citation>
    <scope>NUCLEOTIDE SEQUENCE [LARGE SCALE GENOMIC DNA]</scope>
    <source>
        <strain evidence="6 7">K22_7</strain>
    </source>
</reference>
<dbReference type="InterPro" id="IPR029787">
    <property type="entry name" value="Nucleotide_cyclase"/>
</dbReference>
<dbReference type="RefSeq" id="WP_145169372.1">
    <property type="nucleotide sequence ID" value="NZ_CP036525.1"/>
</dbReference>
<feature type="domain" description="HD-GYP" evidence="5">
    <location>
        <begin position="70"/>
        <end position="265"/>
    </location>
</feature>
<dbReference type="GO" id="GO:1902201">
    <property type="term" value="P:negative regulation of bacterial-type flagellum-dependent cell motility"/>
    <property type="evidence" value="ECO:0007669"/>
    <property type="project" value="TreeGrafter"/>
</dbReference>
<dbReference type="NCBIfam" id="TIGR00254">
    <property type="entry name" value="GGDEF"/>
    <property type="match status" value="1"/>
</dbReference>
<keyword evidence="6" id="KW-0548">Nucleotidyltransferase</keyword>
<dbReference type="SUPFAM" id="SSF55073">
    <property type="entry name" value="Nucleotide cyclase"/>
    <property type="match status" value="1"/>
</dbReference>
<dbReference type="PROSITE" id="PS50887">
    <property type="entry name" value="GGDEF"/>
    <property type="match status" value="1"/>
</dbReference>
<dbReference type="Pfam" id="PF00990">
    <property type="entry name" value="GGDEF"/>
    <property type="match status" value="1"/>
</dbReference>
<sequence length="751" mass="82235">MTDITSTTALSSLTATDFAVPVQAVGASDSQGHVQEAGFERVGDLLAGLRDSAPQATASASEDQPFENRLAVVRLGMATSLFYSLRTKHAATAGHCLRVALSCSAWAERLGLDSDTRDRIEVAALLHDLGKIGIPDRILRKPGKLSVDEQLSMELIPELGCEILRGCTSDQDLLDIVRYANTWFDSRRHEEGPRGDALPIGSRMLAIADAFDAMTTDTVYRRAMSRERAIQELMQGGASQFDPELVRDFSRMLEARPEMLQQIVVDRWLRQLHKGSGPHLWGAAPADNSMPSDAGRASSRESLFHQQLIGNLKDGIAFTDAEGTIIQWNATMQHLTSIAPEAIVGQSWSNESLRLRQQDQTRDDCESFVRDCLDSGTASTHSMLIEQPGRTPTPVQIQVSPVVGSTPGIHGTIVIVRDLSDQATLEEELETLHVKTTLDPLTNIANRAHFDHMLAERTDATSAGGPSFSLIICDIDHFKRVNDVHGHPAGDEALKNFAEILRSHSRDGDTVARYGGEEFLLLAPNCDNATATRRAEAIRIALESTPLDSLMGEAVTASFGVTEFQAGDSPETILARSDRALLKAKDNGRNRVIQLGAGNVVQSPSSESVNSRGWLDWLTGHNQSAVSEIDIVTPVPVDLAIEKLKGFIADHKAEVIHVDEDQVSLKLNVTYSRGGRRRADQQMAVNVQLTLSEGRKECENRRGVMTTNVHVRLQPIRNRDRRGQEVAACFAQVINSMRSYLMGELKRSDLA</sequence>
<dbReference type="InterPro" id="IPR043128">
    <property type="entry name" value="Rev_trsase/Diguanyl_cyclase"/>
</dbReference>
<keyword evidence="7" id="KW-1185">Reference proteome</keyword>
<feature type="domain" description="PAS" evidence="3">
    <location>
        <begin position="301"/>
        <end position="347"/>
    </location>
</feature>
<dbReference type="InterPro" id="IPR037522">
    <property type="entry name" value="HD_GYP_dom"/>
</dbReference>
<accession>A0A517N9F2</accession>
<dbReference type="GO" id="GO:0052621">
    <property type="term" value="F:diguanylate cyclase activity"/>
    <property type="evidence" value="ECO:0007669"/>
    <property type="project" value="UniProtKB-EC"/>
</dbReference>
<dbReference type="KEGG" id="rlc:K227x_21500"/>
<dbReference type="PANTHER" id="PTHR45138">
    <property type="entry name" value="REGULATORY COMPONENTS OF SENSORY TRANSDUCTION SYSTEM"/>
    <property type="match status" value="1"/>
</dbReference>
<dbReference type="Pfam" id="PF13487">
    <property type="entry name" value="HD_5"/>
    <property type="match status" value="1"/>
</dbReference>
<proteinExistence type="predicted"/>
<dbReference type="NCBIfam" id="TIGR00229">
    <property type="entry name" value="sensory_box"/>
    <property type="match status" value="1"/>
</dbReference>
<dbReference type="FunFam" id="3.30.70.270:FF:000001">
    <property type="entry name" value="Diguanylate cyclase domain protein"/>
    <property type="match status" value="1"/>
</dbReference>
<dbReference type="AlphaFoldDB" id="A0A517N9F2"/>
<gene>
    <name evidence="6" type="primary">ydaM_2</name>
    <name evidence="6" type="ORF">K227x_21500</name>
</gene>
<dbReference type="GO" id="GO:0043709">
    <property type="term" value="P:cell adhesion involved in single-species biofilm formation"/>
    <property type="evidence" value="ECO:0007669"/>
    <property type="project" value="TreeGrafter"/>
</dbReference>
<dbReference type="InterPro" id="IPR013656">
    <property type="entry name" value="PAS_4"/>
</dbReference>
<evidence type="ECO:0000256" key="2">
    <source>
        <dbReference type="ARBA" id="ARBA00034247"/>
    </source>
</evidence>
<evidence type="ECO:0000313" key="6">
    <source>
        <dbReference type="EMBL" id="QDT03765.1"/>
    </source>
</evidence>
<evidence type="ECO:0000256" key="1">
    <source>
        <dbReference type="ARBA" id="ARBA00012528"/>
    </source>
</evidence>
<organism evidence="6 7">
    <name type="scientific">Rubripirellula lacrimiformis</name>
    <dbReference type="NCBI Taxonomy" id="1930273"/>
    <lineage>
        <taxon>Bacteria</taxon>
        <taxon>Pseudomonadati</taxon>
        <taxon>Planctomycetota</taxon>
        <taxon>Planctomycetia</taxon>
        <taxon>Pirellulales</taxon>
        <taxon>Pirellulaceae</taxon>
        <taxon>Rubripirellula</taxon>
    </lineage>
</organism>
<dbReference type="OrthoDB" id="9759601at2"/>